<dbReference type="Proteomes" id="UP000247755">
    <property type="component" value="Unassembled WGS sequence"/>
</dbReference>
<evidence type="ECO:0000256" key="1">
    <source>
        <dbReference type="SAM" id="MobiDB-lite"/>
    </source>
</evidence>
<proteinExistence type="predicted"/>
<organism evidence="2 3">
    <name type="scientific">Burkholderia pyrrocinia</name>
    <name type="common">Pseudomonas pyrrocinia</name>
    <dbReference type="NCBI Taxonomy" id="60550"/>
    <lineage>
        <taxon>Bacteria</taxon>
        <taxon>Pseudomonadati</taxon>
        <taxon>Pseudomonadota</taxon>
        <taxon>Betaproteobacteria</taxon>
        <taxon>Burkholderiales</taxon>
        <taxon>Burkholderiaceae</taxon>
        <taxon>Burkholderia</taxon>
        <taxon>Burkholderia cepacia complex</taxon>
    </lineage>
</organism>
<name>A0A318IN29_BURPY</name>
<reference evidence="2 3" key="1">
    <citation type="submission" date="2018-05" db="EMBL/GenBank/DDBJ databases">
        <title>Comparative genomics of bacterial root endophytes of switchgrass collected from native prairies over two seasons.</title>
        <authorList>
            <person name="Tang Y."/>
        </authorList>
    </citation>
    <scope>NUCLEOTIDE SEQUENCE [LARGE SCALE GENOMIC DNA]</scope>
    <source>
        <strain evidence="2 3">NFIX32</strain>
    </source>
</reference>
<dbReference type="AlphaFoldDB" id="A0A318IN29"/>
<feature type="region of interest" description="Disordered" evidence="1">
    <location>
        <begin position="241"/>
        <end position="279"/>
    </location>
</feature>
<comment type="caution">
    <text evidence="2">The sequence shown here is derived from an EMBL/GenBank/DDBJ whole genome shotgun (WGS) entry which is preliminary data.</text>
</comment>
<protein>
    <submittedName>
        <fullName evidence="2">Uncharacterized protein</fullName>
    </submittedName>
</protein>
<gene>
    <name evidence="2" type="ORF">NA66_100651</name>
</gene>
<evidence type="ECO:0000313" key="2">
    <source>
        <dbReference type="EMBL" id="PXX35411.1"/>
    </source>
</evidence>
<dbReference type="EMBL" id="QJJY01000006">
    <property type="protein sequence ID" value="PXX35411.1"/>
    <property type="molecule type" value="Genomic_DNA"/>
</dbReference>
<accession>A0A318IN29</accession>
<evidence type="ECO:0000313" key="3">
    <source>
        <dbReference type="Proteomes" id="UP000247755"/>
    </source>
</evidence>
<sequence length="303" mass="33399">MFFLFLLGRARSEKNCAAFYRDLREFSRAVVERDWRGVGTAGWFAGTTGAGPKTAGRRGGGRSRLVRQGFQRSVAVTLTIEMHSIPIGRGRGMSTMLRPSADRDRALTVRAHSVSSGVGGGMSTSEIGIRFARAPMLTVEIHSAASGFRRWISTSGSARFVDPRFTLTDRIHRIASGFVDRTFTPEHLRCAIARALSPLKYTALRVAAVVVIHRPNRPCRPVSRAPSPLKTTALRVTLRGGYPHGRESVSRPAKYVSEGHDDRKSTPASARCPIGRRHSPSKYTVPRVVWLAGYPHENPRCPR</sequence>